<dbReference type="Gene3D" id="3.40.630.30">
    <property type="match status" value="1"/>
</dbReference>
<dbReference type="PANTHER" id="PTHR43441">
    <property type="entry name" value="RIBOSOMAL-PROTEIN-SERINE ACETYLTRANSFERASE"/>
    <property type="match status" value="1"/>
</dbReference>
<evidence type="ECO:0000313" key="3">
    <source>
        <dbReference type="Proteomes" id="UP000680588"/>
    </source>
</evidence>
<proteinExistence type="predicted"/>
<dbReference type="KEGG" id="asun:KG104_06315"/>
<dbReference type="InterPro" id="IPR051908">
    <property type="entry name" value="Ribosomal_N-acetyltransferase"/>
</dbReference>
<sequence>MQFIHDIGGGFSLGLRTLDTAEEMHQLTLRNLDRLQPWEPWAHEEQTLSGSVDFTRAQLADFVAGTVLPAVIICGDSLIGAASVRLNSYLKTAELGYWIDADHEGRGAVTRSCRALLEHARKAGMLRVEIRTVADNQRSTAVAKRLGFALDGVLRAALPVGNRRMDVAVYSHLNTGG</sequence>
<gene>
    <name evidence="2" type="ORF">KG104_06315</name>
</gene>
<name>A0A975XLW0_9MICC</name>
<dbReference type="SUPFAM" id="SSF55729">
    <property type="entry name" value="Acyl-CoA N-acyltransferases (Nat)"/>
    <property type="match status" value="1"/>
</dbReference>
<dbReference type="InterPro" id="IPR000182">
    <property type="entry name" value="GNAT_dom"/>
</dbReference>
<organism evidence="2 3">
    <name type="scientific">Arthrobacter sunyaminii</name>
    <dbReference type="NCBI Taxonomy" id="2816859"/>
    <lineage>
        <taxon>Bacteria</taxon>
        <taxon>Bacillati</taxon>
        <taxon>Actinomycetota</taxon>
        <taxon>Actinomycetes</taxon>
        <taxon>Micrococcales</taxon>
        <taxon>Micrococcaceae</taxon>
        <taxon>Arthrobacter</taxon>
    </lineage>
</organism>
<dbReference type="EMBL" id="CP076456">
    <property type="protein sequence ID" value="QWQ37356.1"/>
    <property type="molecule type" value="Genomic_DNA"/>
</dbReference>
<evidence type="ECO:0000313" key="2">
    <source>
        <dbReference type="EMBL" id="QWQ37356.1"/>
    </source>
</evidence>
<protein>
    <submittedName>
        <fullName evidence="2">GNAT family N-acetyltransferase</fullName>
    </submittedName>
</protein>
<dbReference type="AlphaFoldDB" id="A0A975XLW0"/>
<keyword evidence="3" id="KW-1185">Reference proteome</keyword>
<dbReference type="GO" id="GO:0005737">
    <property type="term" value="C:cytoplasm"/>
    <property type="evidence" value="ECO:0007669"/>
    <property type="project" value="TreeGrafter"/>
</dbReference>
<dbReference type="GO" id="GO:0008999">
    <property type="term" value="F:protein-N-terminal-alanine acetyltransferase activity"/>
    <property type="evidence" value="ECO:0007669"/>
    <property type="project" value="TreeGrafter"/>
</dbReference>
<reference evidence="2" key="1">
    <citation type="submission" date="2021-06" db="EMBL/GenBank/DDBJ databases">
        <title>Novel species in genus Arthrobacter.</title>
        <authorList>
            <person name="Zhang G."/>
        </authorList>
    </citation>
    <scope>NUCLEOTIDE SEQUENCE</scope>
    <source>
        <strain evidence="2">Zg-ZUI122</strain>
    </source>
</reference>
<accession>A0A975XLW0</accession>
<dbReference type="RefSeq" id="WP_207347585.1">
    <property type="nucleotide sequence ID" value="NZ_CP076456.1"/>
</dbReference>
<dbReference type="PANTHER" id="PTHR43441:SF2">
    <property type="entry name" value="FAMILY ACETYLTRANSFERASE, PUTATIVE (AFU_ORTHOLOGUE AFUA_7G00850)-RELATED"/>
    <property type="match status" value="1"/>
</dbReference>
<dbReference type="Proteomes" id="UP000680588">
    <property type="component" value="Chromosome"/>
</dbReference>
<dbReference type="GO" id="GO:1990189">
    <property type="term" value="F:protein N-terminal-serine acetyltransferase activity"/>
    <property type="evidence" value="ECO:0007669"/>
    <property type="project" value="TreeGrafter"/>
</dbReference>
<dbReference type="InterPro" id="IPR016181">
    <property type="entry name" value="Acyl_CoA_acyltransferase"/>
</dbReference>
<evidence type="ECO:0000259" key="1">
    <source>
        <dbReference type="PROSITE" id="PS51186"/>
    </source>
</evidence>
<feature type="domain" description="N-acetyltransferase" evidence="1">
    <location>
        <begin position="22"/>
        <end position="170"/>
    </location>
</feature>
<dbReference type="Pfam" id="PF13302">
    <property type="entry name" value="Acetyltransf_3"/>
    <property type="match status" value="1"/>
</dbReference>
<dbReference type="PROSITE" id="PS51186">
    <property type="entry name" value="GNAT"/>
    <property type="match status" value="1"/>
</dbReference>